<dbReference type="Pfam" id="PF03266">
    <property type="entry name" value="NTPase_1"/>
    <property type="match status" value="1"/>
</dbReference>
<evidence type="ECO:0000313" key="4">
    <source>
        <dbReference type="EMBL" id="XFO72431.1"/>
    </source>
</evidence>
<dbReference type="RefSeq" id="WP_093797330.1">
    <property type="nucleotide sequence ID" value="NZ_CP155571.1"/>
</dbReference>
<dbReference type="InterPro" id="IPR027417">
    <property type="entry name" value="P-loop_NTPase"/>
</dbReference>
<dbReference type="InterPro" id="IPR004948">
    <property type="entry name" value="Nuc-triphosphatase_THEP1"/>
</dbReference>
<accession>A0ABZ3J3F4</accession>
<evidence type="ECO:0000256" key="1">
    <source>
        <dbReference type="ARBA" id="ARBA00022741"/>
    </source>
</evidence>
<gene>
    <name evidence="4" type="ORF">SPACI_024830</name>
</gene>
<protein>
    <recommendedName>
        <fullName evidence="6">NTPase</fullName>
    </recommendedName>
</protein>
<proteinExistence type="predicted"/>
<evidence type="ECO:0000256" key="2">
    <source>
        <dbReference type="ARBA" id="ARBA00022801"/>
    </source>
</evidence>
<evidence type="ECO:0000313" key="5">
    <source>
        <dbReference type="Proteomes" id="UP000216052"/>
    </source>
</evidence>
<keyword evidence="2" id="KW-0378">Hydrolase</keyword>
<organism evidence="4 5">
    <name type="scientific">Sporomusa acidovorans (strain ATCC 49682 / DSM 3132 / Mol)</name>
    <dbReference type="NCBI Taxonomy" id="1123286"/>
    <lineage>
        <taxon>Bacteria</taxon>
        <taxon>Bacillati</taxon>
        <taxon>Bacillota</taxon>
        <taxon>Negativicutes</taxon>
        <taxon>Selenomonadales</taxon>
        <taxon>Sporomusaceae</taxon>
        <taxon>Sporomusa</taxon>
    </lineage>
</organism>
<keyword evidence="1" id="KW-0547">Nucleotide-binding</keyword>
<evidence type="ECO:0008006" key="6">
    <source>
        <dbReference type="Google" id="ProtNLM"/>
    </source>
</evidence>
<dbReference type="Proteomes" id="UP000216052">
    <property type="component" value="Chromosome"/>
</dbReference>
<evidence type="ECO:0000256" key="3">
    <source>
        <dbReference type="ARBA" id="ARBA00022840"/>
    </source>
</evidence>
<dbReference type="PANTHER" id="PTHR43146:SF1">
    <property type="entry name" value="CANCER-RELATED NUCLEOSIDE-TRIPHOSPHATASE"/>
    <property type="match status" value="1"/>
</dbReference>
<dbReference type="PANTHER" id="PTHR43146">
    <property type="entry name" value="CANCER-RELATED NUCLEOSIDE-TRIPHOSPHATASE"/>
    <property type="match status" value="1"/>
</dbReference>
<keyword evidence="3" id="KW-0067">ATP-binding</keyword>
<reference evidence="4" key="1">
    <citation type="submission" date="2024-05" db="EMBL/GenBank/DDBJ databases">
        <title>Isolation and characterization of Sporomusa carbonis sp. nov., a carboxydotrophic hydrogenogen in the genus of Sporomusa isolated from a charcoal burning pile.</title>
        <authorList>
            <person name="Boeer T."/>
            <person name="Rosenbaum F."/>
            <person name="Eysell L."/>
            <person name="Mueller V."/>
            <person name="Daniel R."/>
            <person name="Poehlein A."/>
        </authorList>
    </citation>
    <scope>NUCLEOTIDE SEQUENCE [LARGE SCALE GENOMIC DNA]</scope>
    <source>
        <strain evidence="4">DSM 3132</strain>
    </source>
</reference>
<dbReference type="EMBL" id="CP155571">
    <property type="protein sequence ID" value="XFO72431.1"/>
    <property type="molecule type" value="Genomic_DNA"/>
</dbReference>
<name>A0ABZ3J3F4_SPOA4</name>
<dbReference type="SUPFAM" id="SSF52540">
    <property type="entry name" value="P-loop containing nucleoside triphosphate hydrolases"/>
    <property type="match status" value="1"/>
</dbReference>
<dbReference type="Gene3D" id="3.40.50.300">
    <property type="entry name" value="P-loop containing nucleotide triphosphate hydrolases"/>
    <property type="match status" value="1"/>
</dbReference>
<keyword evidence="5" id="KW-1185">Reference proteome</keyword>
<sequence length="189" mass="20848">MHLFLTGEIQVGKSTVITKTLSRLRVNSGGLKTYFGSDRSLPNKLLYMCAAAEPYAFKEENAVVRFSAGQPPEVLTAKFNTYGAMLIRSARSRSQLILMDECGSLERDAFVFQREIINTLDGNIPVLGVIKLASTGWTEQIRNHPKVKLITVTKKNRSALPGFLARQLAAETGTTKFLSDLNHAADDDN</sequence>